<organism evidence="3 4">
    <name type="scientific">Comamonas odontotermitis</name>
    <dbReference type="NCBI Taxonomy" id="379895"/>
    <lineage>
        <taxon>Bacteria</taxon>
        <taxon>Pseudomonadati</taxon>
        <taxon>Pseudomonadota</taxon>
        <taxon>Betaproteobacteria</taxon>
        <taxon>Burkholderiales</taxon>
        <taxon>Comamonadaceae</taxon>
        <taxon>Comamonas</taxon>
    </lineage>
</organism>
<dbReference type="CDD" id="cd13578">
    <property type="entry name" value="PBP2_Bug27"/>
    <property type="match status" value="1"/>
</dbReference>
<feature type="chain" id="PRO_5045917344" evidence="2">
    <location>
        <begin position="37"/>
        <end position="335"/>
    </location>
</feature>
<protein>
    <submittedName>
        <fullName evidence="3">Tripartite-type tricarboxylate transporter receptor subunit TctC</fullName>
    </submittedName>
</protein>
<dbReference type="InterPro" id="IPR005064">
    <property type="entry name" value="BUG"/>
</dbReference>
<keyword evidence="4" id="KW-1185">Reference proteome</keyword>
<evidence type="ECO:0000256" key="2">
    <source>
        <dbReference type="SAM" id="SignalP"/>
    </source>
</evidence>
<accession>A0ABR6RBX2</accession>
<keyword evidence="3" id="KW-0675">Receptor</keyword>
<dbReference type="Proteomes" id="UP000562492">
    <property type="component" value="Unassembled WGS sequence"/>
</dbReference>
<gene>
    <name evidence="3" type="ORF">HNP33_000691</name>
</gene>
<proteinExistence type="inferred from homology"/>
<evidence type="ECO:0000313" key="4">
    <source>
        <dbReference type="Proteomes" id="UP000562492"/>
    </source>
</evidence>
<evidence type="ECO:0000256" key="1">
    <source>
        <dbReference type="ARBA" id="ARBA00006987"/>
    </source>
</evidence>
<dbReference type="PIRSF" id="PIRSF017082">
    <property type="entry name" value="YflP"/>
    <property type="match status" value="1"/>
</dbReference>
<comment type="caution">
    <text evidence="3">The sequence shown here is derived from an EMBL/GenBank/DDBJ whole genome shotgun (WGS) entry which is preliminary data.</text>
</comment>
<dbReference type="Gene3D" id="3.40.190.150">
    <property type="entry name" value="Bordetella uptake gene, domain 1"/>
    <property type="match status" value="1"/>
</dbReference>
<comment type="similarity">
    <text evidence="1">Belongs to the UPF0065 (bug) family.</text>
</comment>
<name>A0ABR6RBX2_9BURK</name>
<dbReference type="PANTHER" id="PTHR42928">
    <property type="entry name" value="TRICARBOXYLATE-BINDING PROTEIN"/>
    <property type="match status" value="1"/>
</dbReference>
<dbReference type="InterPro" id="IPR042100">
    <property type="entry name" value="Bug_dom1"/>
</dbReference>
<dbReference type="SUPFAM" id="SSF53850">
    <property type="entry name" value="Periplasmic binding protein-like II"/>
    <property type="match status" value="1"/>
</dbReference>
<evidence type="ECO:0000313" key="3">
    <source>
        <dbReference type="EMBL" id="MBB6576643.1"/>
    </source>
</evidence>
<dbReference type="Gene3D" id="3.40.190.10">
    <property type="entry name" value="Periplasmic binding protein-like II"/>
    <property type="match status" value="1"/>
</dbReference>
<sequence>MHHRRSAPGRILSRIASIVGSAALAALAAGGTAAYAADAYPSKPIRLVVPYPAGGGTDIIARLMGTQLSQRWGQPVIVDNKPGASGMLGNDIVAKAPGDGYTVLLGITALVQIPSLYKKVPYRLSDLTPVSQTAKSADLVFVPRSSGITSLQQFVAKAKAEPGQLNYGSYGNATSSHLHGEQLKLKAGIDMVHVPYQGSGPETAAMLGGQLASAFIDATAAYPHIKSDKVNIIAVTGAQRHPALPQVPTMGESGYPGFEANGWFGYFLPASTPQPIVDKLGNELAAIVKLPEVNKRLVDMGLIPVGSTPAEFKPVLERDAAHWKSIVDAARISLD</sequence>
<keyword evidence="2" id="KW-0732">Signal</keyword>
<dbReference type="EMBL" id="JACHKZ010000003">
    <property type="protein sequence ID" value="MBB6576643.1"/>
    <property type="molecule type" value="Genomic_DNA"/>
</dbReference>
<dbReference type="RefSeq" id="WP_184705324.1">
    <property type="nucleotide sequence ID" value="NZ_JACHKZ010000003.1"/>
</dbReference>
<dbReference type="PANTHER" id="PTHR42928:SF5">
    <property type="entry name" value="BLR1237 PROTEIN"/>
    <property type="match status" value="1"/>
</dbReference>
<reference evidence="3 4" key="1">
    <citation type="submission" date="2020-08" db="EMBL/GenBank/DDBJ databases">
        <title>Functional genomics of gut bacteria from endangered species of beetles.</title>
        <authorList>
            <person name="Carlos-Shanley C."/>
        </authorList>
    </citation>
    <scope>NUCLEOTIDE SEQUENCE [LARGE SCALE GENOMIC DNA]</scope>
    <source>
        <strain evidence="3 4">S00124</strain>
    </source>
</reference>
<dbReference type="Pfam" id="PF03401">
    <property type="entry name" value="TctC"/>
    <property type="match status" value="1"/>
</dbReference>
<feature type="signal peptide" evidence="2">
    <location>
        <begin position="1"/>
        <end position="36"/>
    </location>
</feature>